<evidence type="ECO:0000313" key="3">
    <source>
        <dbReference type="Proteomes" id="UP000244224"/>
    </source>
</evidence>
<dbReference type="OrthoDB" id="9761586at2"/>
<keyword evidence="3" id="KW-1185">Reference proteome</keyword>
<dbReference type="GO" id="GO:0005829">
    <property type="term" value="C:cytosol"/>
    <property type="evidence" value="ECO:0007669"/>
    <property type="project" value="TreeGrafter"/>
</dbReference>
<dbReference type="GO" id="GO:0006749">
    <property type="term" value="P:glutathione metabolic process"/>
    <property type="evidence" value="ECO:0007669"/>
    <property type="project" value="TreeGrafter"/>
</dbReference>
<name>A0A2T6B3E3_9RHOB</name>
<evidence type="ECO:0000313" key="2">
    <source>
        <dbReference type="EMBL" id="PTX50590.1"/>
    </source>
</evidence>
<dbReference type="RefSeq" id="WP_108128795.1">
    <property type="nucleotide sequence ID" value="NZ_QBKP01000005.1"/>
</dbReference>
<feature type="domain" description="Hydantoinase B/oxoprolinase" evidence="1">
    <location>
        <begin position="18"/>
        <end position="549"/>
    </location>
</feature>
<dbReference type="AlphaFoldDB" id="A0A2T6B3E3"/>
<comment type="caution">
    <text evidence="2">The sequence shown here is derived from an EMBL/GenBank/DDBJ whole genome shotgun (WGS) entry which is preliminary data.</text>
</comment>
<dbReference type="GO" id="GO:0017168">
    <property type="term" value="F:5-oxoprolinase (ATP-hydrolyzing) activity"/>
    <property type="evidence" value="ECO:0007669"/>
    <property type="project" value="TreeGrafter"/>
</dbReference>
<sequence>MNRPLNHGAETRKTGAIDGVKLAILNNRWEAVARKMANTLLRTGRSGVLATARDFSCCIVTADNRLLATAESIPIHVLVGPDMMARSMCELHPGLKPGDAFLHNSPYHGCSHAADLSILVPVFDDDGRHRYTAIVKAHQADIGNSIPTTYFGHAKDVYNEGALIFPAVQVQRDYKDIEDIIRMCRMRIRVPDQWWGDYLGMIGAGRIAEREIRAVGAEFGWDELAELGEQWFSYSADRMKAAIAKLPAKTATSSSTHDPLPGTPAEGVRINTTVSVDPAEGFIDIDLTDNIDALDLGINVSEACTRTAALIGVFNSIDHTVPRNAGSFGRVRLKLREGAVVGVPKHPTSCSVATTNVADRISNAVQTAIAAMDSRFGQAETGALSPATMAVISGKDPRKGKPFVNQIFLGATAGAGTPTEDSWITIAHAGNAGMLYIDSIEILEMAYPIRCYQRRLVTDTEGAGEFTGAPSLMGEYGPDGCEMVVNAVSDGTLNAAKGAAGGASAGGARQYRKRADGSLEELPVVVSVTVAPDERILSYSCGGGGFGDPRQRQPERVLHDLREGLVTRERAQEVYGVSVTETLEIDREATARLRAK</sequence>
<dbReference type="PANTHER" id="PTHR11365:SF23">
    <property type="entry name" value="HYPOTHETICAL 5-OXOPROLINASE (EUROFUNG)-RELATED"/>
    <property type="match status" value="1"/>
</dbReference>
<gene>
    <name evidence="2" type="ORF">C8N34_105235</name>
</gene>
<reference evidence="2 3" key="1">
    <citation type="submission" date="2018-04" db="EMBL/GenBank/DDBJ databases">
        <title>Genomic Encyclopedia of Archaeal and Bacterial Type Strains, Phase II (KMG-II): from individual species to whole genera.</title>
        <authorList>
            <person name="Goeker M."/>
        </authorList>
    </citation>
    <scope>NUCLEOTIDE SEQUENCE [LARGE SCALE GENOMIC DNA]</scope>
    <source>
        <strain evidence="2 3">DSM 21823</strain>
    </source>
</reference>
<accession>A0A2T6B3E3</accession>
<organism evidence="2 3">
    <name type="scientific">Gemmobacter caeni</name>
    <dbReference type="NCBI Taxonomy" id="589035"/>
    <lineage>
        <taxon>Bacteria</taxon>
        <taxon>Pseudomonadati</taxon>
        <taxon>Pseudomonadota</taxon>
        <taxon>Alphaproteobacteria</taxon>
        <taxon>Rhodobacterales</taxon>
        <taxon>Paracoccaceae</taxon>
        <taxon>Gemmobacter</taxon>
    </lineage>
</organism>
<dbReference type="InterPro" id="IPR003692">
    <property type="entry name" value="Hydantoinase_B"/>
</dbReference>
<dbReference type="Proteomes" id="UP000244224">
    <property type="component" value="Unassembled WGS sequence"/>
</dbReference>
<dbReference type="PANTHER" id="PTHR11365">
    <property type="entry name" value="5-OXOPROLINASE RELATED"/>
    <property type="match status" value="1"/>
</dbReference>
<dbReference type="EMBL" id="QBKP01000005">
    <property type="protein sequence ID" value="PTX50590.1"/>
    <property type="molecule type" value="Genomic_DNA"/>
</dbReference>
<proteinExistence type="predicted"/>
<dbReference type="Pfam" id="PF02538">
    <property type="entry name" value="Hydantoinase_B"/>
    <property type="match status" value="1"/>
</dbReference>
<protein>
    <submittedName>
        <fullName evidence="2">N-methylhydantoinase B</fullName>
    </submittedName>
</protein>
<dbReference type="InterPro" id="IPR045079">
    <property type="entry name" value="Oxoprolinase-like"/>
</dbReference>
<evidence type="ECO:0000259" key="1">
    <source>
        <dbReference type="Pfam" id="PF02538"/>
    </source>
</evidence>